<dbReference type="Pfam" id="PF00169">
    <property type="entry name" value="PH"/>
    <property type="match status" value="1"/>
</dbReference>
<dbReference type="InterPro" id="IPR036860">
    <property type="entry name" value="SH2_dom_sf"/>
</dbReference>
<dbReference type="AlphaFoldDB" id="A0A4W2FW31"/>
<keyword evidence="2 3" id="KW-0727">SH2 domain</keyword>
<reference evidence="6 7" key="1">
    <citation type="submission" date="2018-11" db="EMBL/GenBank/DDBJ databases">
        <title>Haplotype-resolved cattle genomes.</title>
        <authorList>
            <person name="Low W.Y."/>
            <person name="Tearle R."/>
            <person name="Bickhart D.M."/>
            <person name="Rosen B.D."/>
            <person name="Koren S."/>
            <person name="Rhie A."/>
            <person name="Hiendleder S."/>
            <person name="Phillippy A.M."/>
            <person name="Smith T.P.L."/>
            <person name="Williams J.L."/>
        </authorList>
    </citation>
    <scope>NUCLEOTIDE SEQUENCE [LARGE SCALE GENOMIC DNA]</scope>
</reference>
<gene>
    <name evidence="6" type="primary">STAP2</name>
</gene>
<dbReference type="Ensembl" id="ENSBIXT00005016437.1">
    <property type="protein sequence ID" value="ENSBIXP00005008767.1"/>
    <property type="gene ID" value="ENSBIXG00005013835.1"/>
</dbReference>
<dbReference type="PROSITE" id="PS50001">
    <property type="entry name" value="SH2"/>
    <property type="match status" value="1"/>
</dbReference>
<feature type="region of interest" description="Disordered" evidence="4">
    <location>
        <begin position="267"/>
        <end position="310"/>
    </location>
</feature>
<dbReference type="InterPro" id="IPR000980">
    <property type="entry name" value="SH2"/>
</dbReference>
<protein>
    <submittedName>
        <fullName evidence="6">Signal transducing adaptor family member 2</fullName>
    </submittedName>
</protein>
<reference evidence="6" key="2">
    <citation type="submission" date="2025-08" db="UniProtKB">
        <authorList>
            <consortium name="Ensembl"/>
        </authorList>
    </citation>
    <scope>IDENTIFICATION</scope>
</reference>
<dbReference type="GO" id="GO:0035591">
    <property type="term" value="F:signaling adaptor activity"/>
    <property type="evidence" value="ECO:0007669"/>
    <property type="project" value="InterPro"/>
</dbReference>
<dbReference type="GeneTree" id="ENSGT00530000063841"/>
<evidence type="ECO:0000256" key="3">
    <source>
        <dbReference type="PROSITE-ProRule" id="PRU00191"/>
    </source>
</evidence>
<accession>A0A4W2FW31</accession>
<dbReference type="SMART" id="SM00233">
    <property type="entry name" value="PH"/>
    <property type="match status" value="1"/>
</dbReference>
<sequence>MALALSPPRVPKPKSALPLHYYESFLEKKGPRDRDYKKFWAGLQGLTLYFYNSNRDTKHVEKLDLGGFVKLTDEAPWGNSHDPSTHFCLVLRNQEIKFKVESLESREMWKGFILTVVELRVPSNLTLLPGHLYMMSEALAKEEARRVLEMPSCFLKVSRLEAQLLLERYPECGNLLLRPSGDGTDGVSVTTLQTLNGTPMVRHYKVKREGAKYVIDVEEPFSCTSLEAVVNYFVSYSNKALVPFLLDEDYDKVIGFVEADKENGESVWVAPSAPSTSGPGDAPSPRTPLGQSGKGPRTLMAPPVPSLVPRVAGTQKVPRPCPLRASRLWREWTGLGAHTRNPEGLNLKLEGEGWGSAGVGAQPRVGEKRRMGRVGGKSSWKSGCFLKFSKDFIRKRWEIRLGGGPDYGAKGRDWKSGKVCGMSSMVFPGLGRC</sequence>
<dbReference type="CDD" id="cd10404">
    <property type="entry name" value="SH2_STAP2"/>
    <property type="match status" value="1"/>
</dbReference>
<dbReference type="PANTHER" id="PTHR16186:SF11">
    <property type="entry name" value="SIGNAL-TRANSDUCING ADAPTOR PROTEIN 2"/>
    <property type="match status" value="1"/>
</dbReference>
<dbReference type="PANTHER" id="PTHR16186">
    <property type="entry name" value="SIGNAL-TRANSDUCING ADAPTOR PROTEIN-RELATED"/>
    <property type="match status" value="1"/>
</dbReference>
<dbReference type="Proteomes" id="UP000429181">
    <property type="component" value="Chromosome 7"/>
</dbReference>
<organism evidence="6 7">
    <name type="scientific">Bos indicus x Bos taurus</name>
    <name type="common">Hybrid cattle</name>
    <dbReference type="NCBI Taxonomy" id="30522"/>
    <lineage>
        <taxon>Eukaryota</taxon>
        <taxon>Metazoa</taxon>
        <taxon>Chordata</taxon>
        <taxon>Craniata</taxon>
        <taxon>Vertebrata</taxon>
        <taxon>Euteleostomi</taxon>
        <taxon>Mammalia</taxon>
        <taxon>Eutheria</taxon>
        <taxon>Laurasiatheria</taxon>
        <taxon>Artiodactyla</taxon>
        <taxon>Ruminantia</taxon>
        <taxon>Pecora</taxon>
        <taxon>Bovidae</taxon>
        <taxon>Bovinae</taxon>
        <taxon>Bos</taxon>
    </lineage>
</organism>
<dbReference type="InterPro" id="IPR001849">
    <property type="entry name" value="PH_domain"/>
</dbReference>
<feature type="domain" description="SH2" evidence="5">
    <location>
        <begin position="156"/>
        <end position="233"/>
    </location>
</feature>
<proteinExistence type="predicted"/>
<evidence type="ECO:0000256" key="2">
    <source>
        <dbReference type="ARBA" id="ARBA00022999"/>
    </source>
</evidence>
<evidence type="ECO:0000313" key="6">
    <source>
        <dbReference type="Ensembl" id="ENSBIXP00005008767.1"/>
    </source>
</evidence>
<evidence type="ECO:0000313" key="7">
    <source>
        <dbReference type="Proteomes" id="UP000429181"/>
    </source>
</evidence>
<dbReference type="Gene3D" id="3.30.505.10">
    <property type="entry name" value="SH2 domain"/>
    <property type="match status" value="1"/>
</dbReference>
<dbReference type="InterPro" id="IPR039111">
    <property type="entry name" value="STAP1/STAP2"/>
</dbReference>
<dbReference type="SUPFAM" id="SSF50729">
    <property type="entry name" value="PH domain-like"/>
    <property type="match status" value="1"/>
</dbReference>
<name>A0A4W2FW31_BOBOX</name>
<evidence type="ECO:0000256" key="4">
    <source>
        <dbReference type="SAM" id="MobiDB-lite"/>
    </source>
</evidence>
<dbReference type="SUPFAM" id="SSF55550">
    <property type="entry name" value="SH2 domain"/>
    <property type="match status" value="1"/>
</dbReference>
<dbReference type="GO" id="GO:0005886">
    <property type="term" value="C:plasma membrane"/>
    <property type="evidence" value="ECO:0007669"/>
    <property type="project" value="Ensembl"/>
</dbReference>
<dbReference type="InterPro" id="IPR011993">
    <property type="entry name" value="PH-like_dom_sf"/>
</dbReference>
<keyword evidence="1" id="KW-0597">Phosphoprotein</keyword>
<dbReference type="Gene3D" id="2.30.29.30">
    <property type="entry name" value="Pleckstrin-homology domain (PH domain)/Phosphotyrosine-binding domain (PTB)"/>
    <property type="match status" value="1"/>
</dbReference>
<dbReference type="CDD" id="cd13268">
    <property type="entry name" value="PH_Brdg1"/>
    <property type="match status" value="1"/>
</dbReference>
<evidence type="ECO:0000259" key="5">
    <source>
        <dbReference type="PROSITE" id="PS50001"/>
    </source>
</evidence>
<dbReference type="InterPro" id="IPR035878">
    <property type="entry name" value="STAP2_SH2"/>
</dbReference>
<evidence type="ECO:0000256" key="1">
    <source>
        <dbReference type="ARBA" id="ARBA00022553"/>
    </source>
</evidence>